<dbReference type="GO" id="GO:0016987">
    <property type="term" value="F:sigma factor activity"/>
    <property type="evidence" value="ECO:0007669"/>
    <property type="project" value="UniProtKB-KW"/>
</dbReference>
<dbReference type="NCBIfam" id="TIGR02937">
    <property type="entry name" value="sigma70-ECF"/>
    <property type="match status" value="1"/>
</dbReference>
<dbReference type="Proteomes" id="UP000563426">
    <property type="component" value="Unassembled WGS sequence"/>
</dbReference>
<evidence type="ECO:0000256" key="3">
    <source>
        <dbReference type="ARBA" id="ARBA00023082"/>
    </source>
</evidence>
<keyword evidence="3" id="KW-0731">Sigma factor</keyword>
<dbReference type="InterPro" id="IPR014284">
    <property type="entry name" value="RNA_pol_sigma-70_dom"/>
</dbReference>
<evidence type="ECO:0000313" key="7">
    <source>
        <dbReference type="EMBL" id="NOK31652.1"/>
    </source>
</evidence>
<evidence type="ECO:0000256" key="4">
    <source>
        <dbReference type="ARBA" id="ARBA00023163"/>
    </source>
</evidence>
<dbReference type="InterPro" id="IPR007627">
    <property type="entry name" value="RNA_pol_sigma70_r2"/>
</dbReference>
<dbReference type="InterPro" id="IPR036388">
    <property type="entry name" value="WH-like_DNA-bd_sf"/>
</dbReference>
<feature type="domain" description="RNA polymerase sigma-70 region 2" evidence="5">
    <location>
        <begin position="26"/>
        <end position="87"/>
    </location>
</feature>
<keyword evidence="8" id="KW-1185">Reference proteome</keyword>
<evidence type="ECO:0000313" key="8">
    <source>
        <dbReference type="Proteomes" id="UP000563426"/>
    </source>
</evidence>
<dbReference type="InterPro" id="IPR013324">
    <property type="entry name" value="RNA_pol_sigma_r3/r4-like"/>
</dbReference>
<dbReference type="InterPro" id="IPR039425">
    <property type="entry name" value="RNA_pol_sigma-70-like"/>
</dbReference>
<dbReference type="EMBL" id="JABFJV010000001">
    <property type="protein sequence ID" value="NOK31652.1"/>
    <property type="molecule type" value="Genomic_DNA"/>
</dbReference>
<proteinExistence type="inferred from homology"/>
<dbReference type="PANTHER" id="PTHR43133">
    <property type="entry name" value="RNA POLYMERASE ECF-TYPE SIGMA FACTO"/>
    <property type="match status" value="1"/>
</dbReference>
<keyword evidence="4" id="KW-0804">Transcription</keyword>
<dbReference type="AlphaFoldDB" id="A0A3A8IPW5"/>
<dbReference type="PANTHER" id="PTHR43133:SF51">
    <property type="entry name" value="RNA POLYMERASE SIGMA FACTOR"/>
    <property type="match status" value="1"/>
</dbReference>
<evidence type="ECO:0000259" key="5">
    <source>
        <dbReference type="Pfam" id="PF04542"/>
    </source>
</evidence>
<evidence type="ECO:0000259" key="6">
    <source>
        <dbReference type="Pfam" id="PF08281"/>
    </source>
</evidence>
<dbReference type="Gene3D" id="1.10.1740.10">
    <property type="match status" value="1"/>
</dbReference>
<comment type="similarity">
    <text evidence="1">Belongs to the sigma-70 factor family. ECF subfamily.</text>
</comment>
<name>A0A3A8IPW5_9BACT</name>
<dbReference type="Pfam" id="PF04542">
    <property type="entry name" value="Sigma70_r2"/>
    <property type="match status" value="1"/>
</dbReference>
<evidence type="ECO:0000256" key="1">
    <source>
        <dbReference type="ARBA" id="ARBA00010641"/>
    </source>
</evidence>
<dbReference type="InterPro" id="IPR013325">
    <property type="entry name" value="RNA_pol_sigma_r2"/>
</dbReference>
<evidence type="ECO:0000256" key="2">
    <source>
        <dbReference type="ARBA" id="ARBA00023015"/>
    </source>
</evidence>
<dbReference type="GO" id="GO:0006352">
    <property type="term" value="P:DNA-templated transcription initiation"/>
    <property type="evidence" value="ECO:0007669"/>
    <property type="project" value="InterPro"/>
</dbReference>
<dbReference type="GO" id="GO:0003677">
    <property type="term" value="F:DNA binding"/>
    <property type="evidence" value="ECO:0007669"/>
    <property type="project" value="InterPro"/>
</dbReference>
<protein>
    <submittedName>
        <fullName evidence="7">RNA polymerase sigma factor</fullName>
    </submittedName>
</protein>
<reference evidence="7 8" key="1">
    <citation type="submission" date="2020-05" db="EMBL/GenBank/DDBJ databases">
        <authorList>
            <person name="Whitworth D."/>
        </authorList>
    </citation>
    <scope>NUCLEOTIDE SEQUENCE [LARGE SCALE GENOMIC DNA]</scope>
    <source>
        <strain evidence="7 8">AB043B</strain>
    </source>
</reference>
<dbReference type="SUPFAM" id="SSF88946">
    <property type="entry name" value="Sigma2 domain of RNA polymerase sigma factors"/>
    <property type="match status" value="1"/>
</dbReference>
<organism evidence="7 8">
    <name type="scientific">Corallococcus exercitus</name>
    <dbReference type="NCBI Taxonomy" id="2316736"/>
    <lineage>
        <taxon>Bacteria</taxon>
        <taxon>Pseudomonadati</taxon>
        <taxon>Myxococcota</taxon>
        <taxon>Myxococcia</taxon>
        <taxon>Myxococcales</taxon>
        <taxon>Cystobacterineae</taxon>
        <taxon>Myxococcaceae</taxon>
        <taxon>Corallococcus</taxon>
    </lineage>
</organism>
<sequence length="172" mass="19690">MDTTPTPDALLLAAHAGDRDAMVHLLQVHQPSLRRYAQKRCLISDVDDAVQETLLVMSRHLTAVRKLASFSGWMFKIVQRECRRLARTVLKQDPYEEALVDQWMSAHTPDTLRLDMASALESLPPQYLEVVVLRDFEALSIREMAERLSLDPAAVKSRLHRARVMIREYLLA</sequence>
<dbReference type="CDD" id="cd06171">
    <property type="entry name" value="Sigma70_r4"/>
    <property type="match status" value="1"/>
</dbReference>
<dbReference type="Gene3D" id="1.10.10.10">
    <property type="entry name" value="Winged helix-like DNA-binding domain superfamily/Winged helix DNA-binding domain"/>
    <property type="match status" value="1"/>
</dbReference>
<dbReference type="RefSeq" id="WP_120524831.1">
    <property type="nucleotide sequence ID" value="NZ_JABFJV010000001.1"/>
</dbReference>
<dbReference type="InterPro" id="IPR013249">
    <property type="entry name" value="RNA_pol_sigma70_r4_t2"/>
</dbReference>
<keyword evidence="2" id="KW-0805">Transcription regulation</keyword>
<dbReference type="OrthoDB" id="9803470at2"/>
<dbReference type="SUPFAM" id="SSF88659">
    <property type="entry name" value="Sigma3 and sigma4 domains of RNA polymerase sigma factors"/>
    <property type="match status" value="1"/>
</dbReference>
<dbReference type="Pfam" id="PF08281">
    <property type="entry name" value="Sigma70_r4_2"/>
    <property type="match status" value="1"/>
</dbReference>
<comment type="caution">
    <text evidence="7">The sequence shown here is derived from an EMBL/GenBank/DDBJ whole genome shotgun (WGS) entry which is preliminary data.</text>
</comment>
<feature type="domain" description="RNA polymerase sigma factor 70 region 4 type 2" evidence="6">
    <location>
        <begin position="116"/>
        <end position="164"/>
    </location>
</feature>
<gene>
    <name evidence="7" type="ORF">HMI49_00360</name>
</gene>
<accession>A0A3A8IPW5</accession>